<protein>
    <recommendedName>
        <fullName evidence="3">BioF2-like acetyltransferase domain-containing protein</fullName>
    </recommendedName>
</protein>
<organism evidence="1 2">
    <name type="scientific">Actinokineospora spheciospongiae</name>
    <dbReference type="NCBI Taxonomy" id="909613"/>
    <lineage>
        <taxon>Bacteria</taxon>
        <taxon>Bacillati</taxon>
        <taxon>Actinomycetota</taxon>
        <taxon>Actinomycetes</taxon>
        <taxon>Pseudonocardiales</taxon>
        <taxon>Pseudonocardiaceae</taxon>
        <taxon>Actinokineospora</taxon>
    </lineage>
</organism>
<reference evidence="1 2" key="1">
    <citation type="journal article" date="2014" name="Genome Announc.">
        <title>Draft Genome Sequence of the Antitrypanosomally Active Sponge-Associated Bacterium Actinokineospora sp. Strain EG49.</title>
        <authorList>
            <person name="Harjes J."/>
            <person name="Ryu T."/>
            <person name="Abdelmohsen U.R."/>
            <person name="Moitinho-Silva L."/>
            <person name="Horn H."/>
            <person name="Ravasi T."/>
            <person name="Hentschel U."/>
        </authorList>
    </citation>
    <scope>NUCLEOTIDE SEQUENCE [LARGE SCALE GENOMIC DNA]</scope>
    <source>
        <strain evidence="1 2">EG49</strain>
    </source>
</reference>
<dbReference type="AlphaFoldDB" id="W7IPR0"/>
<comment type="caution">
    <text evidence="1">The sequence shown here is derived from an EMBL/GenBank/DDBJ whole genome shotgun (WGS) entry which is preliminary data.</text>
</comment>
<proteinExistence type="predicted"/>
<evidence type="ECO:0008006" key="3">
    <source>
        <dbReference type="Google" id="ProtNLM"/>
    </source>
</evidence>
<dbReference type="eggNOG" id="COG3146">
    <property type="taxonomic scope" value="Bacteria"/>
</dbReference>
<name>W7IPR0_9PSEU</name>
<dbReference type="EMBL" id="AYXG01000231">
    <property type="protein sequence ID" value="EWC58707.1"/>
    <property type="molecule type" value="Genomic_DNA"/>
</dbReference>
<sequence>MEVLDARFDAEPDHWPELTARAGLRADWSWPVLAAQAWAARVPQLVTVLHGSEGPTGVVASGFVGPTTRRHRFVGPRRAGGLGGLDVRAPGTSAVPGWWFDTDDGHGGVHRLLAEFLPGIRRELGAGVCAALLRQVPEEALPLLEKRGRLVRKTEPLAHLRAVGDRDAWLATLPRKRRQHLRRLFDTIDDDPTTTVRTGGAVDPTRAAELLRVNLETHRDVPIIPLPQFTGQLTALLARPDVFTIAYTDPRDDTLLALGVLLDHPELPLARHWSALPEDEGGRPGLYFHFYGELMRWLHDTGRPRVSLGKKMVDLKRSMGAEFTDQYAAALPLVGLALLGLP</sequence>
<keyword evidence="2" id="KW-1185">Reference proteome</keyword>
<gene>
    <name evidence="1" type="ORF">UO65_6061</name>
</gene>
<dbReference type="STRING" id="909613.UO65_6061"/>
<dbReference type="OrthoDB" id="3511946at2"/>
<dbReference type="PATRIC" id="fig|909613.9.peg.6062"/>
<evidence type="ECO:0000313" key="2">
    <source>
        <dbReference type="Proteomes" id="UP000019277"/>
    </source>
</evidence>
<accession>W7IPR0</accession>
<dbReference type="Proteomes" id="UP000019277">
    <property type="component" value="Unassembled WGS sequence"/>
</dbReference>
<dbReference type="InterPro" id="IPR016181">
    <property type="entry name" value="Acyl_CoA_acyltransferase"/>
</dbReference>
<dbReference type="SUPFAM" id="SSF55729">
    <property type="entry name" value="Acyl-CoA N-acyltransferases (Nat)"/>
    <property type="match status" value="1"/>
</dbReference>
<evidence type="ECO:0000313" key="1">
    <source>
        <dbReference type="EMBL" id="EWC58707.1"/>
    </source>
</evidence>